<gene>
    <name evidence="4" type="ORF">M409DRAFT_54944</name>
</gene>
<dbReference type="EMBL" id="ML993596">
    <property type="protein sequence ID" value="KAF2166616.1"/>
    <property type="molecule type" value="Genomic_DNA"/>
</dbReference>
<feature type="domain" description="Alpha-L-rhamnosidase C-terminal" evidence="3">
    <location>
        <begin position="607"/>
        <end position="667"/>
    </location>
</feature>
<dbReference type="OrthoDB" id="10036721at2759"/>
<dbReference type="InterPro" id="IPR035396">
    <property type="entry name" value="Bac_rhamnosid6H"/>
</dbReference>
<dbReference type="GeneID" id="54566143"/>
<evidence type="ECO:0000259" key="2">
    <source>
        <dbReference type="Pfam" id="PF17389"/>
    </source>
</evidence>
<keyword evidence="4" id="KW-0378">Hydrolase</keyword>
<accession>A0A6A6CMF0</accession>
<dbReference type="RefSeq" id="XP_033667505.1">
    <property type="nucleotide sequence ID" value="XM_033812871.1"/>
</dbReference>
<feature type="chain" id="PRO_5025382401" evidence="1">
    <location>
        <begin position="27"/>
        <end position="704"/>
    </location>
</feature>
<protein>
    <submittedName>
        <fullName evidence="4">Glycoside hydrolase family 78 protein</fullName>
    </submittedName>
</protein>
<dbReference type="Pfam" id="PF17390">
    <property type="entry name" value="Bac_rhamnosid_C"/>
    <property type="match status" value="1"/>
</dbReference>
<dbReference type="InterPro" id="IPR035398">
    <property type="entry name" value="Bac_rhamnosid_C"/>
</dbReference>
<dbReference type="InterPro" id="IPR012341">
    <property type="entry name" value="6hp_glycosidase-like_sf"/>
</dbReference>
<dbReference type="AlphaFoldDB" id="A0A6A6CMF0"/>
<evidence type="ECO:0000313" key="4">
    <source>
        <dbReference type="EMBL" id="KAF2166616.1"/>
    </source>
</evidence>
<dbReference type="InterPro" id="IPR008928">
    <property type="entry name" value="6-hairpin_glycosidase_sf"/>
</dbReference>
<evidence type="ECO:0000313" key="5">
    <source>
        <dbReference type="Proteomes" id="UP000799537"/>
    </source>
</evidence>
<keyword evidence="5" id="KW-1185">Reference proteome</keyword>
<name>A0A6A6CMF0_ZASCE</name>
<evidence type="ECO:0000256" key="1">
    <source>
        <dbReference type="SAM" id="SignalP"/>
    </source>
</evidence>
<dbReference type="Proteomes" id="UP000799537">
    <property type="component" value="Unassembled WGS sequence"/>
</dbReference>
<dbReference type="PANTHER" id="PTHR34987:SF6">
    <property type="entry name" value="ALPHA-L-RHAMNOSIDASE SIX-HAIRPIN GLYCOSIDASE DOMAIN-CONTAINING PROTEIN"/>
    <property type="match status" value="1"/>
</dbReference>
<keyword evidence="1" id="KW-0732">Signal</keyword>
<dbReference type="Pfam" id="PF17389">
    <property type="entry name" value="Bac_rhamnosid6H"/>
    <property type="match status" value="1"/>
</dbReference>
<dbReference type="GO" id="GO:0016787">
    <property type="term" value="F:hydrolase activity"/>
    <property type="evidence" value="ECO:0007669"/>
    <property type="project" value="UniProtKB-KW"/>
</dbReference>
<feature type="domain" description="Alpha-L-rhamnosidase six-hairpin glycosidase" evidence="2">
    <location>
        <begin position="261"/>
        <end position="493"/>
    </location>
</feature>
<dbReference type="GO" id="GO:0005975">
    <property type="term" value="P:carbohydrate metabolic process"/>
    <property type="evidence" value="ECO:0007669"/>
    <property type="project" value="InterPro"/>
</dbReference>
<dbReference type="SUPFAM" id="SSF48208">
    <property type="entry name" value="Six-hairpin glycosidases"/>
    <property type="match status" value="1"/>
</dbReference>
<dbReference type="PANTHER" id="PTHR34987">
    <property type="entry name" value="C, PUTATIVE (AFU_ORTHOLOGUE AFUA_3G02880)-RELATED"/>
    <property type="match status" value="1"/>
</dbReference>
<dbReference type="Gene3D" id="2.60.420.10">
    <property type="entry name" value="Maltose phosphorylase, domain 3"/>
    <property type="match status" value="1"/>
</dbReference>
<sequence length="704" mass="75385">MGLAPREVMSRLTACLALLLGTTAYGANPGSQYVLSPSSRTILPKWIYQTKGNVTIQSSRNYSSPVVLTGPNASVTYDFGQMVAGIPEFTFGEGHCSFCNTLGLPGYTCGTLCSGLGLSYTESARFVGPASDNSTLYSHEDGTVYLPVFPGRYPTPAKWQRGSFRYLTLSMPSSAAQTQRITVSFDRVLFTAQPSLTNPSQYAGYFHSSDDLLNRIWHAAAYTVQLTTVAANSSVQHLLILQSAGWEESAQADGLIATDEYLSDGAKRDRNPWSADLAVGIRSSVVTQKGLVAVKNALEACFTIQDVLTGYLPYAGSPLGNLFALLGQAYDSDTYHLWTIVGYAEYVLASNDTAFGQKHWSAVIGAISATYQYVDSASGLLNGTKVSDWGRVGQGGQNTALNALYYHTLLLTARIGNLLGQSNNTINDYTVRAAKIKRSLNDLLYDPSAGLFFDNTTTAGHALHPQDGNVLAVLFNLTQSHNQTITILQKLAQRHSPFGALAPELPGAISPFITGLELYARLQAQHHNATIALSLLRTQWKYMLDTFSNSTLIEGYASDGSLNYPFYPDGSGFISLAHTWSTGPLYALSGFVAGLRMSGFDVAEGGGEWAFQPAVEGAGVSWVKAGWVGVRGAYEVEWTLNGGRFEGTIRVPVGSVGTIYLPTLGQGSVRRATVDGKAVNGVSVDGFIRVGSVGGGEHTVVVQV</sequence>
<reference evidence="4" key="1">
    <citation type="journal article" date="2020" name="Stud. Mycol.">
        <title>101 Dothideomycetes genomes: a test case for predicting lifestyles and emergence of pathogens.</title>
        <authorList>
            <person name="Haridas S."/>
            <person name="Albert R."/>
            <person name="Binder M."/>
            <person name="Bloem J."/>
            <person name="Labutti K."/>
            <person name="Salamov A."/>
            <person name="Andreopoulos B."/>
            <person name="Baker S."/>
            <person name="Barry K."/>
            <person name="Bills G."/>
            <person name="Bluhm B."/>
            <person name="Cannon C."/>
            <person name="Castanera R."/>
            <person name="Culley D."/>
            <person name="Daum C."/>
            <person name="Ezra D."/>
            <person name="Gonzalez J."/>
            <person name="Henrissat B."/>
            <person name="Kuo A."/>
            <person name="Liang C."/>
            <person name="Lipzen A."/>
            <person name="Lutzoni F."/>
            <person name="Magnuson J."/>
            <person name="Mondo S."/>
            <person name="Nolan M."/>
            <person name="Ohm R."/>
            <person name="Pangilinan J."/>
            <person name="Park H.-J."/>
            <person name="Ramirez L."/>
            <person name="Alfaro M."/>
            <person name="Sun H."/>
            <person name="Tritt A."/>
            <person name="Yoshinaga Y."/>
            <person name="Zwiers L.-H."/>
            <person name="Turgeon B."/>
            <person name="Goodwin S."/>
            <person name="Spatafora J."/>
            <person name="Crous P."/>
            <person name="Grigoriev I."/>
        </authorList>
    </citation>
    <scope>NUCLEOTIDE SEQUENCE</scope>
    <source>
        <strain evidence="4">ATCC 36951</strain>
    </source>
</reference>
<dbReference type="Gene3D" id="1.50.10.10">
    <property type="match status" value="1"/>
</dbReference>
<proteinExistence type="predicted"/>
<evidence type="ECO:0000259" key="3">
    <source>
        <dbReference type="Pfam" id="PF17390"/>
    </source>
</evidence>
<feature type="signal peptide" evidence="1">
    <location>
        <begin position="1"/>
        <end position="26"/>
    </location>
</feature>
<organism evidence="4 5">
    <name type="scientific">Zasmidium cellare ATCC 36951</name>
    <dbReference type="NCBI Taxonomy" id="1080233"/>
    <lineage>
        <taxon>Eukaryota</taxon>
        <taxon>Fungi</taxon>
        <taxon>Dikarya</taxon>
        <taxon>Ascomycota</taxon>
        <taxon>Pezizomycotina</taxon>
        <taxon>Dothideomycetes</taxon>
        <taxon>Dothideomycetidae</taxon>
        <taxon>Mycosphaerellales</taxon>
        <taxon>Mycosphaerellaceae</taxon>
        <taxon>Zasmidium</taxon>
    </lineage>
</organism>